<dbReference type="OrthoDB" id="5512307at2"/>
<feature type="domain" description="Inner membrane protein YqiJ N-terminal" evidence="1">
    <location>
        <begin position="22"/>
        <end position="124"/>
    </location>
</feature>
<gene>
    <name evidence="2" type="ORF">CCAX7_31630</name>
</gene>
<dbReference type="KEGG" id="ccot:CCAX7_31630"/>
<dbReference type="Pfam" id="PF21001">
    <property type="entry name" value="YqiJ_N"/>
    <property type="match status" value="1"/>
</dbReference>
<sequence length="220" mass="22906">MNATILLNWYYLIFLLPAGVAVVLLLLSTVMSVGDGGADAETDADVDADVEADADGESESEGGGLGGALGWIGVGHAPLTLVMGSLLLGWGFTGFWAVRLLSMKIESPGAFIGPAVLIAAVFAVLIARAVAKISAYIVPKIQTAAVSRESLVGQEASVVYPVSVNGGRAFYYDSNAVLHDVTCRVRPGEPEIGKGRKVILGAYDEATGRFYAEPSPFDQG</sequence>
<dbReference type="InterPro" id="IPR048376">
    <property type="entry name" value="YqiJ_N"/>
</dbReference>
<dbReference type="RefSeq" id="WP_119320319.1">
    <property type="nucleotide sequence ID" value="NZ_AP025739.1"/>
</dbReference>
<name>A0A402CSE3_9BACT</name>
<dbReference type="AlphaFoldDB" id="A0A402CSE3"/>
<evidence type="ECO:0000313" key="3">
    <source>
        <dbReference type="Proteomes" id="UP000287394"/>
    </source>
</evidence>
<organism evidence="2 3">
    <name type="scientific">Capsulimonas corticalis</name>
    <dbReference type="NCBI Taxonomy" id="2219043"/>
    <lineage>
        <taxon>Bacteria</taxon>
        <taxon>Bacillati</taxon>
        <taxon>Armatimonadota</taxon>
        <taxon>Armatimonadia</taxon>
        <taxon>Capsulimonadales</taxon>
        <taxon>Capsulimonadaceae</taxon>
        <taxon>Capsulimonas</taxon>
    </lineage>
</organism>
<evidence type="ECO:0000313" key="2">
    <source>
        <dbReference type="EMBL" id="BDI31112.1"/>
    </source>
</evidence>
<protein>
    <recommendedName>
        <fullName evidence="1">Inner membrane protein YqiJ N-terminal domain-containing protein</fullName>
    </recommendedName>
</protein>
<proteinExistence type="predicted"/>
<evidence type="ECO:0000259" key="1">
    <source>
        <dbReference type="Pfam" id="PF21001"/>
    </source>
</evidence>
<accession>A0A402CSE3</accession>
<keyword evidence="3" id="KW-1185">Reference proteome</keyword>
<reference evidence="2 3" key="1">
    <citation type="journal article" date="2019" name="Int. J. Syst. Evol. Microbiol.">
        <title>Capsulimonas corticalis gen. nov., sp. nov., an aerobic capsulated bacterium, of a novel bacterial order, Capsulimonadales ord. nov., of the class Armatimonadia of the phylum Armatimonadetes.</title>
        <authorList>
            <person name="Li J."/>
            <person name="Kudo C."/>
            <person name="Tonouchi A."/>
        </authorList>
    </citation>
    <scope>NUCLEOTIDE SEQUENCE [LARGE SCALE GENOMIC DNA]</scope>
    <source>
        <strain evidence="2 3">AX-7</strain>
    </source>
</reference>
<dbReference type="EMBL" id="AP025739">
    <property type="protein sequence ID" value="BDI31112.1"/>
    <property type="molecule type" value="Genomic_DNA"/>
</dbReference>
<dbReference type="Proteomes" id="UP000287394">
    <property type="component" value="Chromosome"/>
</dbReference>